<dbReference type="SMART" id="SM00112">
    <property type="entry name" value="CA"/>
    <property type="match status" value="6"/>
</dbReference>
<proteinExistence type="predicted"/>
<sequence length="694" mass="77050">MEKNIRLIKTGYGIVIQDVHKVTHHSVSNMDLPLLSLIFASILVVIRGQVSLSLSVRFVIYEEVPNDTLVGNIANESRIRTRANMTTEEFETLRYEFLDQSSMENLFTVKERTGNLLTSGRLDREKVCPFKELCLLEFDVLVHSSLNVIIVSVEIEVMDKNDHFPIFPSKVVTTSMIESFNNGSTLTLSEATDLDSTSINNIQSYEIIPNNGTFYLNASRKQNGGFDLKLVLRQSLDREIKDFYVFHIIAKDGGNPSNMGSVEVNINVLDSNDNYPVFNQEFYTSNVKEGSVVGTTVVQVTATDKDIGENGQISYRFSSRQTDPNVDQLFSINSTSGVLSVKGNLVYEPNKSYKIYVDAMDQGEQPQVTQTTILVTVLDAGNNKPNVRVNFLAQTNAEIINNISVVYVLESSPQNSVIAHVTVDDTDSGQNGLIGCNLSDNSFSIKQLTSGKGYILSIKTQLNREQIPSHNITVTCFDHGTPQLSSSVFFKVIVTDTNDNAPTFLKHTYFASIEEGNVIGFIVDQVSAEDIDIGRNAKIMYYLDKDSGGKFAINSNTGVITANTVFDRESALRHLFTVLAVDSGNPPMTGTATVILTVKDKNDNAPEFDVPSFQFFITENLPGDVSVGTLNAKDLDEGDNKKISFSISPEYESTMPFVIYSDGLVKTARELDREVHNKYKFNIVATDHWYTCTQ</sequence>
<keyword evidence="8" id="KW-0325">Glycoprotein</keyword>
<keyword evidence="2" id="KW-0812">Transmembrane</keyword>
<keyword evidence="12" id="KW-1185">Reference proteome</keyword>
<keyword evidence="3" id="KW-0677">Repeat</keyword>
<dbReference type="PROSITE" id="PS50268">
    <property type="entry name" value="CADHERIN_2"/>
    <property type="match status" value="6"/>
</dbReference>
<feature type="domain" description="Cadherin" evidence="10">
    <location>
        <begin position="609"/>
        <end position="687"/>
    </location>
</feature>
<dbReference type="Pfam" id="PF00028">
    <property type="entry name" value="Cadherin"/>
    <property type="match status" value="5"/>
</dbReference>
<protein>
    <recommendedName>
        <fullName evidence="10">Cadherin domain-containing protein</fullName>
    </recommendedName>
</protein>
<comment type="subcellular location">
    <subcellularLocation>
        <location evidence="1">Membrane</location>
        <topology evidence="1">Single-pass membrane protein</topology>
    </subcellularLocation>
</comment>
<dbReference type="PRINTS" id="PR00205">
    <property type="entry name" value="CADHERIN"/>
</dbReference>
<dbReference type="InterPro" id="IPR020894">
    <property type="entry name" value="Cadherin_CS"/>
</dbReference>
<organism evidence="11 12">
    <name type="scientific">Tegillarca granosa</name>
    <name type="common">Malaysian cockle</name>
    <name type="synonym">Anadara granosa</name>
    <dbReference type="NCBI Taxonomy" id="220873"/>
    <lineage>
        <taxon>Eukaryota</taxon>
        <taxon>Metazoa</taxon>
        <taxon>Spiralia</taxon>
        <taxon>Lophotrochozoa</taxon>
        <taxon>Mollusca</taxon>
        <taxon>Bivalvia</taxon>
        <taxon>Autobranchia</taxon>
        <taxon>Pteriomorphia</taxon>
        <taxon>Arcoida</taxon>
        <taxon>Arcoidea</taxon>
        <taxon>Arcidae</taxon>
        <taxon>Tegillarca</taxon>
    </lineage>
</organism>
<dbReference type="CDD" id="cd11304">
    <property type="entry name" value="Cadherin_repeat"/>
    <property type="match status" value="6"/>
</dbReference>
<dbReference type="InterPro" id="IPR015919">
    <property type="entry name" value="Cadherin-like_sf"/>
</dbReference>
<evidence type="ECO:0000259" key="10">
    <source>
        <dbReference type="PROSITE" id="PS50268"/>
    </source>
</evidence>
<comment type="caution">
    <text evidence="11">The sequence shown here is derived from an EMBL/GenBank/DDBJ whole genome shotgun (WGS) entry which is preliminary data.</text>
</comment>
<feature type="domain" description="Cadherin" evidence="10">
    <location>
        <begin position="93"/>
        <end position="167"/>
    </location>
</feature>
<dbReference type="PANTHER" id="PTHR24028:SF146">
    <property type="entry name" value="CADHERIN 96CB, ISOFORM D-RELATED"/>
    <property type="match status" value="1"/>
</dbReference>
<dbReference type="Gene3D" id="2.60.40.60">
    <property type="entry name" value="Cadherins"/>
    <property type="match status" value="6"/>
</dbReference>
<dbReference type="SUPFAM" id="SSF49313">
    <property type="entry name" value="Cadherin-like"/>
    <property type="match status" value="6"/>
</dbReference>
<dbReference type="InterPro" id="IPR050174">
    <property type="entry name" value="Protocadherin/Cadherin-CA"/>
</dbReference>
<evidence type="ECO:0000256" key="8">
    <source>
        <dbReference type="ARBA" id="ARBA00023180"/>
    </source>
</evidence>
<reference evidence="11 12" key="1">
    <citation type="submission" date="2022-12" db="EMBL/GenBank/DDBJ databases">
        <title>Chromosome-level genome of Tegillarca granosa.</title>
        <authorList>
            <person name="Kim J."/>
        </authorList>
    </citation>
    <scope>NUCLEOTIDE SEQUENCE [LARGE SCALE GENOMIC DNA]</scope>
    <source>
        <strain evidence="11">Teg-2019</strain>
        <tissue evidence="11">Adductor muscle</tissue>
    </source>
</reference>
<dbReference type="InterPro" id="IPR013164">
    <property type="entry name" value="Cadherin_N"/>
</dbReference>
<name>A0ABQ9DZV3_TEGGR</name>
<evidence type="ECO:0000256" key="7">
    <source>
        <dbReference type="ARBA" id="ARBA00023136"/>
    </source>
</evidence>
<evidence type="ECO:0000256" key="3">
    <source>
        <dbReference type="ARBA" id="ARBA00022737"/>
    </source>
</evidence>
<evidence type="ECO:0000256" key="4">
    <source>
        <dbReference type="ARBA" id="ARBA00022837"/>
    </source>
</evidence>
<gene>
    <name evidence="11" type="ORF">KUTeg_024252</name>
</gene>
<evidence type="ECO:0000313" key="11">
    <source>
        <dbReference type="EMBL" id="KAJ8297721.1"/>
    </source>
</evidence>
<dbReference type="PROSITE" id="PS00232">
    <property type="entry name" value="CADHERIN_1"/>
    <property type="match status" value="2"/>
</dbReference>
<feature type="domain" description="Cadherin" evidence="10">
    <location>
        <begin position="400"/>
        <end position="504"/>
    </location>
</feature>
<keyword evidence="4 9" id="KW-0106">Calcium</keyword>
<keyword evidence="6" id="KW-1133">Transmembrane helix</keyword>
<keyword evidence="7" id="KW-0472">Membrane</keyword>
<evidence type="ECO:0000256" key="1">
    <source>
        <dbReference type="ARBA" id="ARBA00004167"/>
    </source>
</evidence>
<evidence type="ECO:0000256" key="9">
    <source>
        <dbReference type="PROSITE-ProRule" id="PRU00043"/>
    </source>
</evidence>
<feature type="domain" description="Cadherin" evidence="10">
    <location>
        <begin position="168"/>
        <end position="278"/>
    </location>
</feature>
<evidence type="ECO:0000256" key="2">
    <source>
        <dbReference type="ARBA" id="ARBA00022692"/>
    </source>
</evidence>
<dbReference type="InterPro" id="IPR002126">
    <property type="entry name" value="Cadherin-like_dom"/>
</dbReference>
<dbReference type="PANTHER" id="PTHR24028">
    <property type="entry name" value="CADHERIN-87A"/>
    <property type="match status" value="1"/>
</dbReference>
<evidence type="ECO:0000313" key="12">
    <source>
        <dbReference type="Proteomes" id="UP001217089"/>
    </source>
</evidence>
<accession>A0ABQ9DZV3</accession>
<feature type="domain" description="Cadherin" evidence="10">
    <location>
        <begin position="505"/>
        <end position="608"/>
    </location>
</feature>
<keyword evidence="5" id="KW-0130">Cell adhesion</keyword>
<feature type="domain" description="Cadherin" evidence="10">
    <location>
        <begin position="279"/>
        <end position="387"/>
    </location>
</feature>
<dbReference type="Proteomes" id="UP001217089">
    <property type="component" value="Unassembled WGS sequence"/>
</dbReference>
<evidence type="ECO:0000256" key="6">
    <source>
        <dbReference type="ARBA" id="ARBA00022989"/>
    </source>
</evidence>
<dbReference type="EMBL" id="JARBDR010000923">
    <property type="protein sequence ID" value="KAJ8297721.1"/>
    <property type="molecule type" value="Genomic_DNA"/>
</dbReference>
<evidence type="ECO:0000256" key="5">
    <source>
        <dbReference type="ARBA" id="ARBA00022889"/>
    </source>
</evidence>
<dbReference type="Pfam" id="PF08266">
    <property type="entry name" value="Cadherin_2"/>
    <property type="match status" value="1"/>
</dbReference>